<evidence type="ECO:0000256" key="1">
    <source>
        <dbReference type="ARBA" id="ARBA00022676"/>
    </source>
</evidence>
<dbReference type="GO" id="GO:0005829">
    <property type="term" value="C:cytosol"/>
    <property type="evidence" value="ECO:0007669"/>
    <property type="project" value="TreeGrafter"/>
</dbReference>
<keyword evidence="1" id="KW-0328">Glycosyltransferase</keyword>
<dbReference type="PANTHER" id="PTHR30160">
    <property type="entry name" value="TETRAACYLDISACCHARIDE 4'-KINASE-RELATED"/>
    <property type="match status" value="1"/>
</dbReference>
<dbReference type="SUPFAM" id="SSF53756">
    <property type="entry name" value="UDP-Glycosyltransferase/glycogen phosphorylase"/>
    <property type="match status" value="1"/>
</dbReference>
<accession>A0A1M5KAH1</accession>
<dbReference type="FunFam" id="3.40.50.2000:FF:000023">
    <property type="entry name" value="ADP-heptose--LPS heptosyltransferase II"/>
    <property type="match status" value="1"/>
</dbReference>
<dbReference type="GO" id="GO:0009244">
    <property type="term" value="P:lipopolysaccharide core region biosynthetic process"/>
    <property type="evidence" value="ECO:0007669"/>
    <property type="project" value="TreeGrafter"/>
</dbReference>
<gene>
    <name evidence="6" type="ORF">SAMN02745157_4335</name>
</gene>
<reference evidence="6 7" key="1">
    <citation type="submission" date="2016-11" db="EMBL/GenBank/DDBJ databases">
        <authorList>
            <person name="Jaros S."/>
            <person name="Januszkiewicz K."/>
            <person name="Wedrychowicz H."/>
        </authorList>
    </citation>
    <scope>NUCLEOTIDE SEQUENCE [LARGE SCALE GENOMIC DNA]</scope>
    <source>
        <strain evidence="6 7">DSM 19436</strain>
    </source>
</reference>
<evidence type="ECO:0000313" key="6">
    <source>
        <dbReference type="EMBL" id="SHG49775.1"/>
    </source>
</evidence>
<evidence type="ECO:0000256" key="4">
    <source>
        <dbReference type="ARBA" id="ARBA00044042"/>
    </source>
</evidence>
<evidence type="ECO:0000313" key="7">
    <source>
        <dbReference type="Proteomes" id="UP000184485"/>
    </source>
</evidence>
<keyword evidence="2 6" id="KW-0808">Transferase</keyword>
<name>A0A1M5KAH1_9HYPH</name>
<dbReference type="InterPro" id="IPR002201">
    <property type="entry name" value="Glyco_trans_9"/>
</dbReference>
<dbReference type="PANTHER" id="PTHR30160:SF7">
    <property type="entry name" value="ADP-HEPTOSE--LPS HEPTOSYLTRANSFERASE 2"/>
    <property type="match status" value="1"/>
</dbReference>
<dbReference type="InterPro" id="IPR051199">
    <property type="entry name" value="LPS_LOS_Heptosyltrfase"/>
</dbReference>
<dbReference type="NCBIfam" id="TIGR02195">
    <property type="entry name" value="heptsyl_trn_II"/>
    <property type="match status" value="1"/>
</dbReference>
<evidence type="ECO:0000256" key="5">
    <source>
        <dbReference type="ARBA" id="ARBA00047503"/>
    </source>
</evidence>
<proteinExistence type="inferred from homology"/>
<comment type="similarity">
    <text evidence="3">Belongs to the glycosyltransferase 9 family.</text>
</comment>
<dbReference type="CDD" id="cd03789">
    <property type="entry name" value="GT9_LPS_heptosyltransferase"/>
    <property type="match status" value="1"/>
</dbReference>
<dbReference type="Proteomes" id="UP000184485">
    <property type="component" value="Unassembled WGS sequence"/>
</dbReference>
<dbReference type="AlphaFoldDB" id="A0A1M5KAH1"/>
<dbReference type="EC" id="2.4.99.24" evidence="4"/>
<sequence length="359" mass="38112">MPDRDETSPILIVGPAWVGDMVMAASLVEAVRRRWPGRAVDMLAPPSSLPIATLIDGVERTLPLALGHGELGLADRWKIGRGLRDRGYGTAIILPRAFKAAIAPFAAGIPERIGYAAEGRSLLLTDARPDRERKTARTIDRFVALAGPRGLPSVSPRPVLRMPRRPARELETRLGIDLSVPSIAFCPGAEYGPSKRWPAEKFAGLARIAHQDGYRVRLFGGPKDQPITAEIAAKSGVPLDDLAGRTSLVEAASLLSIADVVVSNDTGLMHVAGALDRPLVVLYGSSSEKLTPPTAPNSEALSLELSCRPCFERTCPLGTLACLEGIEPAAVFAAVRRVAAAALSMPGPVALSTRRPAVE</sequence>
<dbReference type="STRING" id="1122133.SAMN02745157_4335"/>
<evidence type="ECO:0000256" key="2">
    <source>
        <dbReference type="ARBA" id="ARBA00022679"/>
    </source>
</evidence>
<dbReference type="OrthoDB" id="9797795at2"/>
<dbReference type="RefSeq" id="WP_073057326.1">
    <property type="nucleotide sequence ID" value="NZ_FQUP01000005.1"/>
</dbReference>
<dbReference type="Pfam" id="PF01075">
    <property type="entry name" value="Glyco_transf_9"/>
    <property type="match status" value="1"/>
</dbReference>
<dbReference type="EMBL" id="FQUP01000005">
    <property type="protein sequence ID" value="SHG49775.1"/>
    <property type="molecule type" value="Genomic_DNA"/>
</dbReference>
<dbReference type="Gene3D" id="3.40.50.2000">
    <property type="entry name" value="Glycogen Phosphorylase B"/>
    <property type="match status" value="2"/>
</dbReference>
<dbReference type="InterPro" id="IPR011910">
    <property type="entry name" value="RfaF"/>
</dbReference>
<organism evidence="6 7">
    <name type="scientific">Kaistia soli DSM 19436</name>
    <dbReference type="NCBI Taxonomy" id="1122133"/>
    <lineage>
        <taxon>Bacteria</taxon>
        <taxon>Pseudomonadati</taxon>
        <taxon>Pseudomonadota</taxon>
        <taxon>Alphaproteobacteria</taxon>
        <taxon>Hyphomicrobiales</taxon>
        <taxon>Kaistiaceae</taxon>
        <taxon>Kaistia</taxon>
    </lineage>
</organism>
<dbReference type="GO" id="GO:0008713">
    <property type="term" value="F:ADP-heptose-lipopolysaccharide heptosyltransferase activity"/>
    <property type="evidence" value="ECO:0007669"/>
    <property type="project" value="UniProtKB-EC"/>
</dbReference>
<protein>
    <recommendedName>
        <fullName evidence="4">lipopolysaccharide heptosyltransferase II</fullName>
        <ecNumber evidence="4">2.4.99.24</ecNumber>
    </recommendedName>
</protein>
<comment type="catalytic activity">
    <reaction evidence="5">
        <text>an L-alpha-D-Hep-(1-&gt;5)-[alpha-Kdo-(2-&gt;4)]-alpha-Kdo-(2-&gt;6)-lipid A + ADP-L-glycero-beta-D-manno-heptose = an L-alpha-D-Hep-(1-&gt;3)-L-alpha-D-Hep-(1-&gt;5)-[alpha-Kdo-(2-&gt;4)]-alpha-Kdo-(2-&gt;6)-lipid A + ADP + H(+)</text>
        <dbReference type="Rhea" id="RHEA:74071"/>
        <dbReference type="ChEBI" id="CHEBI:15378"/>
        <dbReference type="ChEBI" id="CHEBI:61506"/>
        <dbReference type="ChEBI" id="CHEBI:193068"/>
        <dbReference type="ChEBI" id="CHEBI:193069"/>
        <dbReference type="ChEBI" id="CHEBI:456216"/>
        <dbReference type="EC" id="2.4.99.24"/>
    </reaction>
</comment>
<evidence type="ECO:0000256" key="3">
    <source>
        <dbReference type="ARBA" id="ARBA00043995"/>
    </source>
</evidence>
<keyword evidence="7" id="KW-1185">Reference proteome</keyword>